<dbReference type="STRING" id="45351.A7S1B2"/>
<dbReference type="PANTHER" id="PTHR43015">
    <property type="entry name" value="D-RIBITOL-5-PHOSPHATE CYTIDYLYLTRANSFERASE"/>
    <property type="match status" value="1"/>
</dbReference>
<evidence type="ECO:0000256" key="2">
    <source>
        <dbReference type="ARBA" id="ARBA00022679"/>
    </source>
</evidence>
<protein>
    <recommendedName>
        <fullName evidence="6">2-C-methyl-D-erythritol 4-phosphate cytidylyltransferase-like protein</fullName>
    </recommendedName>
</protein>
<evidence type="ECO:0000313" key="4">
    <source>
        <dbReference type="EMBL" id="EDO42477.1"/>
    </source>
</evidence>
<dbReference type="GO" id="GO:0047349">
    <property type="term" value="F:D-ribitol-5-phosphate cytidylyltransferase activity"/>
    <property type="evidence" value="ECO:0000318"/>
    <property type="project" value="GO_Central"/>
</dbReference>
<dbReference type="SUPFAM" id="SSF53448">
    <property type="entry name" value="Nucleotide-diphospho-sugar transferases"/>
    <property type="match status" value="1"/>
</dbReference>
<dbReference type="InterPro" id="IPR034683">
    <property type="entry name" value="IspD/TarI"/>
</dbReference>
<dbReference type="Proteomes" id="UP000001593">
    <property type="component" value="Unassembled WGS sequence"/>
</dbReference>
<reference evidence="4 5" key="1">
    <citation type="journal article" date="2007" name="Science">
        <title>Sea anemone genome reveals ancestral eumetazoan gene repertoire and genomic organization.</title>
        <authorList>
            <person name="Putnam N.H."/>
            <person name="Srivastava M."/>
            <person name="Hellsten U."/>
            <person name="Dirks B."/>
            <person name="Chapman J."/>
            <person name="Salamov A."/>
            <person name="Terry A."/>
            <person name="Shapiro H."/>
            <person name="Lindquist E."/>
            <person name="Kapitonov V.V."/>
            <person name="Jurka J."/>
            <person name="Genikhovich G."/>
            <person name="Grigoriev I.V."/>
            <person name="Lucas S.M."/>
            <person name="Steele R.E."/>
            <person name="Finnerty J.R."/>
            <person name="Technau U."/>
            <person name="Martindale M.Q."/>
            <person name="Rokhsar D.S."/>
        </authorList>
    </citation>
    <scope>NUCLEOTIDE SEQUENCE [LARGE SCALE GENOMIC DNA]</scope>
    <source>
        <strain evidence="5">CH2 X CH6</strain>
    </source>
</reference>
<evidence type="ECO:0000313" key="5">
    <source>
        <dbReference type="Proteomes" id="UP000001593"/>
    </source>
</evidence>
<evidence type="ECO:0000256" key="3">
    <source>
        <dbReference type="ARBA" id="ARBA00022695"/>
    </source>
</evidence>
<dbReference type="Gene3D" id="3.90.550.10">
    <property type="entry name" value="Spore Coat Polysaccharide Biosynthesis Protein SpsA, Chain A"/>
    <property type="match status" value="1"/>
</dbReference>
<dbReference type="HOGENOM" id="CLU_546679_0_0_1"/>
<dbReference type="eggNOG" id="ENOG502QUUE">
    <property type="taxonomic scope" value="Eukaryota"/>
</dbReference>
<dbReference type="Pfam" id="PF01128">
    <property type="entry name" value="IspD"/>
    <property type="match status" value="1"/>
</dbReference>
<keyword evidence="5" id="KW-1185">Reference proteome</keyword>
<dbReference type="GO" id="GO:0005829">
    <property type="term" value="C:cytosol"/>
    <property type="evidence" value="ECO:0000318"/>
    <property type="project" value="GO_Central"/>
</dbReference>
<keyword evidence="2" id="KW-0808">Transferase</keyword>
<dbReference type="GO" id="GO:0035269">
    <property type="term" value="P:protein O-linked glycosylation via mannose"/>
    <property type="evidence" value="ECO:0000318"/>
    <property type="project" value="GO_Central"/>
</dbReference>
<keyword evidence="3" id="KW-0548">Nucleotidyltransferase</keyword>
<gene>
    <name evidence="4" type="ORF">NEMVEDRAFT_v1g205273</name>
</gene>
<comment type="similarity">
    <text evidence="1">Belongs to the IspD/TarI cytidylyltransferase family. IspD subfamily.</text>
</comment>
<dbReference type="InParanoid" id="A7S1B2"/>
<dbReference type="InterPro" id="IPR018294">
    <property type="entry name" value="ISPD_synthase_CS"/>
</dbReference>
<accession>A7S1B2</accession>
<sequence>MAASVDVDIQVNFSVSAVLPAAGSGTRMGLNTPKQFCRVLGKPLISYTIEAFERVSWIKEVIVVISKDKLVYMEDIIEEFKHNKVRIVEGGTTRHRSICNGIKGLVCDGRNPPEVVIIHDGARPLVQETLLRDVAMAAKHHGVIVILMLNLILLFVPADFHEILDNLVCMGKIGVNWCGRDKSKYRASEMPQAFLFTVIDNAYNKCTDYDFEHGTECLHLALTYSQTRAKLINGPSSLWKIIYVDSQCSPWQRETVSFISSTVCNIINHDIHDADRYNLSCEAFREMSKSNPTCQQVLLTVSLAKDPEKVTRLKKLTQDLHCRVSRTCIICIGIFVLLPGLGQLEPSQCDELAELVLDTCLNAKLIYSGQIQCSLRAWRSSVLCVLGDPVFFACSEIQCSLRARRSRVLCVLGDPVVFPCSEIQCSLRARRYSVLCVLGDLVFFACLEIKWSFRARRSSGLCVLGDPVFFACSEIQCSLRARRSVFFACSEIQWSLRAR</sequence>
<dbReference type="FunFam" id="3.90.550.10:FF:000544">
    <property type="entry name" value="Predicted protein"/>
    <property type="match status" value="1"/>
</dbReference>
<evidence type="ECO:0008006" key="6">
    <source>
        <dbReference type="Google" id="ProtNLM"/>
    </source>
</evidence>
<dbReference type="CDD" id="cd02516">
    <property type="entry name" value="CDP-ME_synthetase"/>
    <property type="match status" value="1"/>
</dbReference>
<dbReference type="PANTHER" id="PTHR43015:SF1">
    <property type="entry name" value="D-RIBITOL-5-PHOSPHATE CYTIDYLYLTRANSFERASE"/>
    <property type="match status" value="1"/>
</dbReference>
<dbReference type="InterPro" id="IPR029044">
    <property type="entry name" value="Nucleotide-diphossugar_trans"/>
</dbReference>
<dbReference type="AlphaFoldDB" id="A7S1B2"/>
<dbReference type="GO" id="GO:0008299">
    <property type="term" value="P:isoprenoid biosynthetic process"/>
    <property type="evidence" value="ECO:0007669"/>
    <property type="project" value="InterPro"/>
</dbReference>
<proteinExistence type="inferred from homology"/>
<dbReference type="EMBL" id="DS469564">
    <property type="protein sequence ID" value="EDO42477.1"/>
    <property type="molecule type" value="Genomic_DNA"/>
</dbReference>
<name>A7S1B2_NEMVE</name>
<evidence type="ECO:0000256" key="1">
    <source>
        <dbReference type="ARBA" id="ARBA00009789"/>
    </source>
</evidence>
<organism evidence="4 5">
    <name type="scientific">Nematostella vectensis</name>
    <name type="common">Starlet sea anemone</name>
    <dbReference type="NCBI Taxonomy" id="45351"/>
    <lineage>
        <taxon>Eukaryota</taxon>
        <taxon>Metazoa</taxon>
        <taxon>Cnidaria</taxon>
        <taxon>Anthozoa</taxon>
        <taxon>Hexacorallia</taxon>
        <taxon>Actiniaria</taxon>
        <taxon>Edwardsiidae</taxon>
        <taxon>Nematostella</taxon>
    </lineage>
</organism>
<dbReference type="PROSITE" id="PS01295">
    <property type="entry name" value="ISPD"/>
    <property type="match status" value="1"/>
</dbReference>